<comment type="caution">
    <text evidence="6">Lacks conserved residue(s) required for the propagation of feature annotation.</text>
</comment>
<dbReference type="Pfam" id="PF01169">
    <property type="entry name" value="GDT1"/>
    <property type="match status" value="1"/>
</dbReference>
<evidence type="ECO:0000256" key="2">
    <source>
        <dbReference type="ARBA" id="ARBA00009190"/>
    </source>
</evidence>
<dbReference type="InterPro" id="IPR001727">
    <property type="entry name" value="GDT1-like"/>
</dbReference>
<keyword evidence="4 6" id="KW-1133">Transmembrane helix</keyword>
<comment type="caution">
    <text evidence="7">The sequence shown here is derived from an EMBL/GenBank/DDBJ whole genome shotgun (WGS) entry which is preliminary data.</text>
</comment>
<evidence type="ECO:0000313" key="7">
    <source>
        <dbReference type="EMBL" id="KAA9131414.1"/>
    </source>
</evidence>
<accession>A0A5N0TAG4</accession>
<proteinExistence type="inferred from homology"/>
<dbReference type="RefSeq" id="WP_150864064.1">
    <property type="nucleotide sequence ID" value="NZ_VYXP01000005.1"/>
</dbReference>
<sequence>MEWKLLATVFASVFIAEMADKTQLVTMLFAADRDVSRWTVFLGAAAALVLTSAIGVAAGAVLSEVINPRIMSLLAGSGFIVIGAWVLWQAIHGGA</sequence>
<comment type="subcellular location">
    <subcellularLocation>
        <location evidence="1 6">Membrane</location>
        <topology evidence="1 6">Multi-pass membrane protein</topology>
    </subcellularLocation>
</comment>
<evidence type="ECO:0000256" key="4">
    <source>
        <dbReference type="ARBA" id="ARBA00022989"/>
    </source>
</evidence>
<evidence type="ECO:0000256" key="6">
    <source>
        <dbReference type="RuleBase" id="RU365102"/>
    </source>
</evidence>
<organism evidence="7 8">
    <name type="scientific">Marinihelvus fidelis</name>
    <dbReference type="NCBI Taxonomy" id="2613842"/>
    <lineage>
        <taxon>Bacteria</taxon>
        <taxon>Pseudomonadati</taxon>
        <taxon>Pseudomonadota</taxon>
        <taxon>Gammaproteobacteria</taxon>
        <taxon>Chromatiales</taxon>
        <taxon>Wenzhouxiangellaceae</taxon>
        <taxon>Marinihelvus</taxon>
    </lineage>
</organism>
<dbReference type="EMBL" id="VYXP01000005">
    <property type="protein sequence ID" value="KAA9131414.1"/>
    <property type="molecule type" value="Genomic_DNA"/>
</dbReference>
<gene>
    <name evidence="7" type="ORF">F3N42_08830</name>
</gene>
<feature type="transmembrane region" description="Helical" evidence="6">
    <location>
        <begin position="70"/>
        <end position="91"/>
    </location>
</feature>
<dbReference type="Proteomes" id="UP000325372">
    <property type="component" value="Unassembled WGS sequence"/>
</dbReference>
<dbReference type="AlphaFoldDB" id="A0A5N0TAG4"/>
<keyword evidence="3 6" id="KW-0812">Transmembrane</keyword>
<dbReference type="GO" id="GO:0046873">
    <property type="term" value="F:metal ion transmembrane transporter activity"/>
    <property type="evidence" value="ECO:0007669"/>
    <property type="project" value="InterPro"/>
</dbReference>
<comment type="similarity">
    <text evidence="2 6">Belongs to the GDT1 family.</text>
</comment>
<keyword evidence="5 6" id="KW-0472">Membrane</keyword>
<keyword evidence="8" id="KW-1185">Reference proteome</keyword>
<evidence type="ECO:0000256" key="5">
    <source>
        <dbReference type="ARBA" id="ARBA00023136"/>
    </source>
</evidence>
<dbReference type="GO" id="GO:0016020">
    <property type="term" value="C:membrane"/>
    <property type="evidence" value="ECO:0007669"/>
    <property type="project" value="UniProtKB-SubCell"/>
</dbReference>
<name>A0A5N0TAG4_9GAMM</name>
<evidence type="ECO:0000256" key="3">
    <source>
        <dbReference type="ARBA" id="ARBA00022692"/>
    </source>
</evidence>
<feature type="transmembrane region" description="Helical" evidence="6">
    <location>
        <begin position="35"/>
        <end position="58"/>
    </location>
</feature>
<evidence type="ECO:0000313" key="8">
    <source>
        <dbReference type="Proteomes" id="UP000325372"/>
    </source>
</evidence>
<protein>
    <recommendedName>
        <fullName evidence="6">GDT1 family protein</fullName>
    </recommendedName>
</protein>
<evidence type="ECO:0000256" key="1">
    <source>
        <dbReference type="ARBA" id="ARBA00004141"/>
    </source>
</evidence>
<reference evidence="7 8" key="1">
    <citation type="submission" date="2019-09" db="EMBL/GenBank/DDBJ databases">
        <title>Wenzhouxiangella sp. Genome sequencing and assembly.</title>
        <authorList>
            <person name="Zhang R."/>
        </authorList>
    </citation>
    <scope>NUCLEOTIDE SEQUENCE [LARGE SCALE GENOMIC DNA]</scope>
    <source>
        <strain evidence="7 8">W260</strain>
    </source>
</reference>